<dbReference type="HAMAP" id="MF_01039">
    <property type="entry name" value="PGAM_GpmA"/>
    <property type="match status" value="1"/>
</dbReference>
<feature type="binding site" evidence="5">
    <location>
        <begin position="87"/>
        <end position="90"/>
    </location>
    <ligand>
        <name>substrate</name>
    </ligand>
</feature>
<feature type="active site" description="Tele-phosphohistidine intermediate" evidence="5">
    <location>
        <position position="9"/>
    </location>
</feature>
<comment type="caution">
    <text evidence="5">Lacks conserved residue(s) required for the propagation of feature annotation.</text>
</comment>
<dbReference type="GO" id="GO:0004619">
    <property type="term" value="F:phosphoglycerate mutase activity"/>
    <property type="evidence" value="ECO:0007669"/>
    <property type="project" value="UniProtKB-EC"/>
</dbReference>
<keyword evidence="8" id="KW-1185">Reference proteome</keyword>
<evidence type="ECO:0000256" key="1">
    <source>
        <dbReference type="ARBA" id="ARBA00006717"/>
    </source>
</evidence>
<proteinExistence type="inferred from homology"/>
<dbReference type="SMART" id="SM00855">
    <property type="entry name" value="PGAM"/>
    <property type="match status" value="1"/>
</dbReference>
<reference evidence="7 8" key="1">
    <citation type="submission" date="2024-05" db="EMBL/GenBank/DDBJ databases">
        <authorList>
            <person name="Liu Q."/>
            <person name="Xin Y.-H."/>
        </authorList>
    </citation>
    <scope>NUCLEOTIDE SEQUENCE [LARGE SCALE GENOMIC DNA]</scope>
    <source>
        <strain evidence="7 8">CGMCC 1.10181</strain>
    </source>
</reference>
<feature type="site" description="Transition state stabilizer" evidence="5">
    <location>
        <position position="178"/>
    </location>
</feature>
<comment type="subunit">
    <text evidence="5">Homodimer.</text>
</comment>
<dbReference type="EMBL" id="JBDIME010000016">
    <property type="protein sequence ID" value="MEN2791305.1"/>
    <property type="molecule type" value="Genomic_DNA"/>
</dbReference>
<name>A0ABU9Y673_9SPHN</name>
<dbReference type="SUPFAM" id="SSF53254">
    <property type="entry name" value="Phosphoglycerate mutase-like"/>
    <property type="match status" value="1"/>
</dbReference>
<evidence type="ECO:0000256" key="5">
    <source>
        <dbReference type="HAMAP-Rule" id="MF_01039"/>
    </source>
</evidence>
<dbReference type="InterPro" id="IPR029033">
    <property type="entry name" value="His_PPase_superfam"/>
</dbReference>
<gene>
    <name evidence="5" type="primary">gpmA</name>
    <name evidence="7" type="ORF">ABC974_16845</name>
</gene>
<feature type="active site" description="Proton donor/acceptor" evidence="5">
    <location>
        <position position="87"/>
    </location>
</feature>
<dbReference type="InterPro" id="IPR005952">
    <property type="entry name" value="Phosphogly_mut1"/>
</dbReference>
<dbReference type="CDD" id="cd07067">
    <property type="entry name" value="HP_PGM_like"/>
    <property type="match status" value="1"/>
</dbReference>
<evidence type="ECO:0000256" key="2">
    <source>
        <dbReference type="ARBA" id="ARBA00022432"/>
    </source>
</evidence>
<comment type="catalytic activity">
    <reaction evidence="5 6">
        <text>(2R)-2-phosphoglycerate = (2R)-3-phosphoglycerate</text>
        <dbReference type="Rhea" id="RHEA:15901"/>
        <dbReference type="ChEBI" id="CHEBI:58272"/>
        <dbReference type="ChEBI" id="CHEBI:58289"/>
        <dbReference type="EC" id="5.4.2.11"/>
    </reaction>
</comment>
<evidence type="ECO:0000256" key="6">
    <source>
        <dbReference type="RuleBase" id="RU004512"/>
    </source>
</evidence>
<sequence length="228" mass="25456">MPVLVLLRHGQAAWNLDDRFAGWWDVDLTPQGVAEAVAAGALLEKKGFEFDFCFASVQTRAIRTLNLALEVMQQDWLPIEKNWHLNERHYGALTGLTKAEATLKHGNDRMQTWLRSFDIAPPPLADPELDLARDRRYAGVPLPDAECLSDTTDRVIRYWNARIAPELRADKNVLVSAHGNSVGALVRHLSNLTPSEIAALGVPAGEPIVFELDEDLTPIHRYSLSQEC</sequence>
<comment type="caution">
    <text evidence="7">The sequence shown here is derived from an EMBL/GenBank/DDBJ whole genome shotgun (WGS) entry which is preliminary data.</text>
</comment>
<dbReference type="Gene3D" id="3.40.50.1240">
    <property type="entry name" value="Phosphoglycerate mutase-like"/>
    <property type="match status" value="1"/>
</dbReference>
<evidence type="ECO:0000313" key="7">
    <source>
        <dbReference type="EMBL" id="MEN2791305.1"/>
    </source>
</evidence>
<keyword evidence="4 5" id="KW-0413">Isomerase</keyword>
<dbReference type="RefSeq" id="WP_343892439.1">
    <property type="nucleotide sequence ID" value="NZ_BAAAEH010000059.1"/>
</dbReference>
<dbReference type="PIRSF" id="PIRSF000709">
    <property type="entry name" value="6PFK_2-Ptase"/>
    <property type="match status" value="1"/>
</dbReference>
<accession>A0ABU9Y673</accession>
<feature type="binding site" evidence="5">
    <location>
        <begin position="179"/>
        <end position="180"/>
    </location>
    <ligand>
        <name>substrate</name>
    </ligand>
</feature>
<dbReference type="PROSITE" id="PS00175">
    <property type="entry name" value="PG_MUTASE"/>
    <property type="match status" value="1"/>
</dbReference>
<dbReference type="NCBIfam" id="TIGR01258">
    <property type="entry name" value="pgm_1"/>
    <property type="match status" value="1"/>
</dbReference>
<feature type="binding site" evidence="5">
    <location>
        <position position="98"/>
    </location>
    <ligand>
        <name>substrate</name>
    </ligand>
</feature>
<dbReference type="InterPro" id="IPR001345">
    <property type="entry name" value="PG/BPGM_mutase_AS"/>
</dbReference>
<dbReference type="Pfam" id="PF00300">
    <property type="entry name" value="His_Phos_1"/>
    <property type="match status" value="1"/>
</dbReference>
<dbReference type="InterPro" id="IPR013078">
    <property type="entry name" value="His_Pase_superF_clade-1"/>
</dbReference>
<feature type="binding site" evidence="5">
    <location>
        <position position="60"/>
    </location>
    <ligand>
        <name>substrate</name>
    </ligand>
</feature>
<comment type="pathway">
    <text evidence="5 6">Carbohydrate degradation; glycolysis; pyruvate from D-glyceraldehyde 3-phosphate: step 3/5.</text>
</comment>
<evidence type="ECO:0000256" key="4">
    <source>
        <dbReference type="ARBA" id="ARBA00023235"/>
    </source>
</evidence>
<protein>
    <recommendedName>
        <fullName evidence="5 6">2,3-bisphosphoglycerate-dependent phosphoglycerate mutase</fullName>
        <shortName evidence="5">BPG-dependent PGAM</shortName>
        <shortName evidence="5">PGAM</shortName>
        <shortName evidence="5">Phosphoglyceromutase</shortName>
        <shortName evidence="5">dPGM</shortName>
        <ecNumber evidence="5 6">5.4.2.11</ecNumber>
    </recommendedName>
</protein>
<organism evidence="7 8">
    <name type="scientific">Sphingomonas oligophenolica</name>
    <dbReference type="NCBI Taxonomy" id="301154"/>
    <lineage>
        <taxon>Bacteria</taxon>
        <taxon>Pseudomonadati</taxon>
        <taxon>Pseudomonadota</taxon>
        <taxon>Alphaproteobacteria</taxon>
        <taxon>Sphingomonadales</taxon>
        <taxon>Sphingomonadaceae</taxon>
        <taxon>Sphingomonas</taxon>
    </lineage>
</organism>
<evidence type="ECO:0000256" key="3">
    <source>
        <dbReference type="ARBA" id="ARBA00023152"/>
    </source>
</evidence>
<comment type="similarity">
    <text evidence="1 5">Belongs to the phosphoglycerate mutase family. BPG-dependent PGAM subfamily.</text>
</comment>
<comment type="function">
    <text evidence="5 6">Catalyzes the interconversion of 2-phosphoglycerate and 3-phosphoglycerate.</text>
</comment>
<keyword evidence="3 5" id="KW-0324">Glycolysis</keyword>
<dbReference type="EC" id="5.4.2.11" evidence="5 6"/>
<keyword evidence="2 5" id="KW-0312">Gluconeogenesis</keyword>
<dbReference type="PANTHER" id="PTHR11931">
    <property type="entry name" value="PHOSPHOGLYCERATE MUTASE"/>
    <property type="match status" value="1"/>
</dbReference>
<evidence type="ECO:0000313" key="8">
    <source>
        <dbReference type="Proteomes" id="UP001419910"/>
    </source>
</evidence>
<dbReference type="Proteomes" id="UP001419910">
    <property type="component" value="Unassembled WGS sequence"/>
</dbReference>